<dbReference type="RefSeq" id="WP_324717022.1">
    <property type="nucleotide sequence ID" value="NZ_CP141615.1"/>
</dbReference>
<keyword evidence="2" id="KW-0378">Hydrolase</keyword>
<dbReference type="InterPro" id="IPR011059">
    <property type="entry name" value="Metal-dep_hydrolase_composite"/>
</dbReference>
<dbReference type="InterPro" id="IPR013108">
    <property type="entry name" value="Amidohydro_3"/>
</dbReference>
<proteinExistence type="predicted"/>
<dbReference type="EC" id="3.5.-.-" evidence="2"/>
<accession>A0ABZ1C078</accession>
<protein>
    <submittedName>
        <fullName evidence="2">Amidohydrolase</fullName>
        <ecNumber evidence="2">3.5.-.-</ecNumber>
    </submittedName>
</protein>
<organism evidence="2 3">
    <name type="scientific">Carboxydichorda subterranea</name>
    <dbReference type="NCBI Taxonomy" id="3109565"/>
    <lineage>
        <taxon>Bacteria</taxon>
        <taxon>Bacillati</taxon>
        <taxon>Bacillota</taxon>
        <taxon>Limnochordia</taxon>
        <taxon>Limnochordales</taxon>
        <taxon>Geochordaceae</taxon>
        <taxon>Carboxydichorda</taxon>
    </lineage>
</organism>
<reference evidence="2 3" key="1">
    <citation type="journal article" date="2024" name="Front. Microbiol.">
        <title>Novel thermophilic genera Geochorda gen. nov. and Carboxydochorda gen. nov. from the deep terrestrial subsurface reveal the ecophysiological diversity in the class Limnochordia.</title>
        <authorList>
            <person name="Karnachuk O.V."/>
            <person name="Lukina A.P."/>
            <person name="Avakyan M.R."/>
            <person name="Kadnikov V.V."/>
            <person name="Begmatov S."/>
            <person name="Beletsky A.V."/>
            <person name="Vlasova K.G."/>
            <person name="Novikov A.A."/>
            <person name="Shcherbakova V.A."/>
            <person name="Mardanov A.V."/>
            <person name="Ravin N.V."/>
        </authorList>
    </citation>
    <scope>NUCLEOTIDE SEQUENCE [LARGE SCALE GENOMIC DNA]</scope>
    <source>
        <strain evidence="2 3">L945</strain>
    </source>
</reference>
<dbReference type="Pfam" id="PF07969">
    <property type="entry name" value="Amidohydro_3"/>
    <property type="match status" value="1"/>
</dbReference>
<dbReference type="SUPFAM" id="SSF51556">
    <property type="entry name" value="Metallo-dependent hydrolases"/>
    <property type="match status" value="1"/>
</dbReference>
<dbReference type="Gene3D" id="3.20.20.140">
    <property type="entry name" value="Metal-dependent hydrolases"/>
    <property type="match status" value="1"/>
</dbReference>
<evidence type="ECO:0000313" key="2">
    <source>
        <dbReference type="EMBL" id="WRP17752.1"/>
    </source>
</evidence>
<dbReference type="PANTHER" id="PTHR22642">
    <property type="entry name" value="IMIDAZOLONEPROPIONASE"/>
    <property type="match status" value="1"/>
</dbReference>
<feature type="domain" description="Amidohydrolase 3" evidence="1">
    <location>
        <begin position="72"/>
        <end position="557"/>
    </location>
</feature>
<dbReference type="Gene3D" id="3.10.310.70">
    <property type="match status" value="1"/>
</dbReference>
<name>A0ABZ1C078_9FIRM</name>
<dbReference type="Gene3D" id="2.30.40.10">
    <property type="entry name" value="Urease, subunit C, domain 1"/>
    <property type="match status" value="1"/>
</dbReference>
<dbReference type="CDD" id="cd01300">
    <property type="entry name" value="YtcJ_like"/>
    <property type="match status" value="1"/>
</dbReference>
<dbReference type="InterPro" id="IPR032466">
    <property type="entry name" value="Metal_Hydrolase"/>
</dbReference>
<dbReference type="GO" id="GO:0016787">
    <property type="term" value="F:hydrolase activity"/>
    <property type="evidence" value="ECO:0007669"/>
    <property type="project" value="UniProtKB-KW"/>
</dbReference>
<dbReference type="InterPro" id="IPR033932">
    <property type="entry name" value="YtcJ-like"/>
</dbReference>
<dbReference type="Proteomes" id="UP001332192">
    <property type="component" value="Chromosome"/>
</dbReference>
<dbReference type="PANTHER" id="PTHR22642:SF2">
    <property type="entry name" value="PROTEIN LONG AFTER FAR-RED 3"/>
    <property type="match status" value="1"/>
</dbReference>
<dbReference type="EMBL" id="CP141615">
    <property type="protein sequence ID" value="WRP17752.1"/>
    <property type="molecule type" value="Genomic_DNA"/>
</dbReference>
<evidence type="ECO:0000259" key="1">
    <source>
        <dbReference type="Pfam" id="PF07969"/>
    </source>
</evidence>
<gene>
    <name evidence="2" type="ORF">U7230_01715</name>
</gene>
<keyword evidence="3" id="KW-1185">Reference proteome</keyword>
<evidence type="ECO:0000313" key="3">
    <source>
        <dbReference type="Proteomes" id="UP001332192"/>
    </source>
</evidence>
<dbReference type="SUPFAM" id="SSF51338">
    <property type="entry name" value="Composite domain of metallo-dependent hydrolases"/>
    <property type="match status" value="1"/>
</dbReference>
<sequence>MGAWIETGDLLIEGVRIDPQLGGLEPGNAEAAGSRPSPVEDGAIWIAGGRIRAIGPRDAIASLAGRGAVRFDGQGALALPGLWDSHLHLGAWAMARSRVDLRGCRDLDEVASRLRARDATLAPGAWLVAVALERHRVDPGGAGLDGRLLDRLFPHRPVAVFTHDLHSVVVNRRAFELLAPGGPDAAWPQGAVVQKDPRTGEPTGVLQERAVGMVDSMIAPGLPELTQQIAQAQVELARLGITGVQTPDGPDEFAALSVLRQRGALRLRVRFLPPVSMLDTLKSARIRQGFGDEWLALGQVKAFADGSLGSLTAALFEPYAHSQWPSHRGQLLMDAGAVATLAAEAARAGFSLAIHAIGDRACRAVVDGLERARSEGAWLPTLAYRMEHVQLIRPEDMRRLAALGVVASMQPVHAPSDRPAVERHWVGRTSRAYAWRSLRRSGVVLAFGSDAPVETADPLDGLFAALTGQWRSDAPGSSGWHQDETLSLAEAVAAYTAGAAAAVGEQEVRGTLRPGMAGDVVLVSPDLREADPATPEGLQAWRRARVVATIVGGQVVYPPPA</sequence>